<protein>
    <submittedName>
        <fullName evidence="1">Uncharacterized protein</fullName>
    </submittedName>
</protein>
<evidence type="ECO:0000313" key="1">
    <source>
        <dbReference type="EMBL" id="TDZ39614.1"/>
    </source>
</evidence>
<sequence length="135" mass="15444">MMVGWTPPACFDPFVSADALSNHSELAGVQGAGQFNFSITPDFQQPVRQDVEEITKHQYLYASWEFHKAHCAYVWRVLANALQRKRLGETNVYVYRTLVTYEHAMHCSFMLLDRNTTMKAPTKIQVSGTNRCVLL</sequence>
<dbReference type="Proteomes" id="UP000295083">
    <property type="component" value="Unassembled WGS sequence"/>
</dbReference>
<comment type="caution">
    <text evidence="1">The sequence shown here is derived from an EMBL/GenBank/DDBJ whole genome shotgun (WGS) entry which is preliminary data.</text>
</comment>
<dbReference type="AlphaFoldDB" id="A0A4R8QSI2"/>
<dbReference type="EMBL" id="QAPG01000009">
    <property type="protein sequence ID" value="TDZ39614.1"/>
    <property type="molecule type" value="Genomic_DNA"/>
</dbReference>
<proteinExistence type="predicted"/>
<organism evidence="1 2">
    <name type="scientific">Colletotrichum spinosum</name>
    <dbReference type="NCBI Taxonomy" id="1347390"/>
    <lineage>
        <taxon>Eukaryota</taxon>
        <taxon>Fungi</taxon>
        <taxon>Dikarya</taxon>
        <taxon>Ascomycota</taxon>
        <taxon>Pezizomycotina</taxon>
        <taxon>Sordariomycetes</taxon>
        <taxon>Hypocreomycetidae</taxon>
        <taxon>Glomerellales</taxon>
        <taxon>Glomerellaceae</taxon>
        <taxon>Colletotrichum</taxon>
        <taxon>Colletotrichum orbiculare species complex</taxon>
    </lineage>
</organism>
<accession>A0A4R8QSI2</accession>
<name>A0A4R8QSI2_9PEZI</name>
<reference evidence="1 2" key="1">
    <citation type="submission" date="2018-11" db="EMBL/GenBank/DDBJ databases">
        <title>Genome sequence and assembly of Colletotrichum spinosum.</title>
        <authorList>
            <person name="Gan P."/>
            <person name="Shirasu K."/>
        </authorList>
    </citation>
    <scope>NUCLEOTIDE SEQUENCE [LARGE SCALE GENOMIC DNA]</scope>
    <source>
        <strain evidence="1 2">CBS 515.97</strain>
    </source>
</reference>
<keyword evidence="2" id="KW-1185">Reference proteome</keyword>
<dbReference type="InterPro" id="IPR053008">
    <property type="entry name" value="Phomopsin_biosynth_assoc"/>
</dbReference>
<dbReference type="PANTHER" id="PTHR35896">
    <property type="entry name" value="IG-LIKE DOMAIN-CONTAINING PROTEIN"/>
    <property type="match status" value="1"/>
</dbReference>
<dbReference type="PANTHER" id="PTHR35896:SF3">
    <property type="entry name" value="MAJOR FACILITATOR SUPERFAMILY TRANSPORTER"/>
    <property type="match status" value="1"/>
</dbReference>
<evidence type="ECO:0000313" key="2">
    <source>
        <dbReference type="Proteomes" id="UP000295083"/>
    </source>
</evidence>
<gene>
    <name evidence="1" type="ORF">C8035_v005417</name>
</gene>